<dbReference type="InterPro" id="IPR028098">
    <property type="entry name" value="Glyco_trans_4-like_N"/>
</dbReference>
<evidence type="ECO:0000313" key="2">
    <source>
        <dbReference type="EMBL" id="MCA9390178.1"/>
    </source>
</evidence>
<reference evidence="2" key="2">
    <citation type="journal article" date="2021" name="Microbiome">
        <title>Successional dynamics and alternative stable states in a saline activated sludge microbial community over 9 years.</title>
        <authorList>
            <person name="Wang Y."/>
            <person name="Ye J."/>
            <person name="Ju F."/>
            <person name="Liu L."/>
            <person name="Boyd J.A."/>
            <person name="Deng Y."/>
            <person name="Parks D.H."/>
            <person name="Jiang X."/>
            <person name="Yin X."/>
            <person name="Woodcroft B.J."/>
            <person name="Tyson G.W."/>
            <person name="Hugenholtz P."/>
            <person name="Polz M.F."/>
            <person name="Zhang T."/>
        </authorList>
    </citation>
    <scope>NUCLEOTIDE SEQUENCE</scope>
    <source>
        <strain evidence="2">HKST-UBA01</strain>
    </source>
</reference>
<dbReference type="Proteomes" id="UP000701698">
    <property type="component" value="Unassembled WGS sequence"/>
</dbReference>
<feature type="non-terminal residue" evidence="2">
    <location>
        <position position="179"/>
    </location>
</feature>
<accession>A0A955RQ39</accession>
<reference evidence="2" key="1">
    <citation type="submission" date="2020-04" db="EMBL/GenBank/DDBJ databases">
        <authorList>
            <person name="Zhang T."/>
        </authorList>
    </citation>
    <scope>NUCLEOTIDE SEQUENCE</scope>
    <source>
        <strain evidence="2">HKST-UBA01</strain>
    </source>
</reference>
<dbReference type="SUPFAM" id="SSF53756">
    <property type="entry name" value="UDP-Glycosyltransferase/glycogen phosphorylase"/>
    <property type="match status" value="1"/>
</dbReference>
<dbReference type="Gene3D" id="3.40.50.2000">
    <property type="entry name" value="Glycogen Phosphorylase B"/>
    <property type="match status" value="1"/>
</dbReference>
<proteinExistence type="predicted"/>
<dbReference type="AlphaFoldDB" id="A0A955RQ39"/>
<dbReference type="Pfam" id="PF13439">
    <property type="entry name" value="Glyco_transf_4"/>
    <property type="match status" value="1"/>
</dbReference>
<dbReference type="EMBL" id="JAGQKX010000041">
    <property type="protein sequence ID" value="MCA9390178.1"/>
    <property type="molecule type" value="Genomic_DNA"/>
</dbReference>
<organism evidence="2 3">
    <name type="scientific">candidate division WWE3 bacterium</name>
    <dbReference type="NCBI Taxonomy" id="2053526"/>
    <lineage>
        <taxon>Bacteria</taxon>
        <taxon>Katanobacteria</taxon>
    </lineage>
</organism>
<dbReference type="EC" id="2.4.-.-" evidence="2"/>
<sequence>MKILFISPFFYPHSGGAEKYAEELFSKLIIDHPDIEVDIICYNTNEAPETEAYKGMKIYRVTAFNLLKQQFYLPNLFDLIKRLRLLKNNKYDYVGTQTRFFDATWWTWIYARYVHAESFFIGHGTGFVSHSSALVRAIAKIVDLSIAKLALKMYSKVIVISKSTQDFFENVLGVKDTQL</sequence>
<evidence type="ECO:0000313" key="3">
    <source>
        <dbReference type="Proteomes" id="UP000701698"/>
    </source>
</evidence>
<evidence type="ECO:0000259" key="1">
    <source>
        <dbReference type="Pfam" id="PF13439"/>
    </source>
</evidence>
<protein>
    <submittedName>
        <fullName evidence="2">Glycosyltransferase</fullName>
        <ecNumber evidence="2">2.4.-.-</ecNumber>
    </submittedName>
</protein>
<feature type="domain" description="Glycosyltransferase subfamily 4-like N-terminal" evidence="1">
    <location>
        <begin position="15"/>
        <end position="176"/>
    </location>
</feature>
<name>A0A955RQ39_UNCKA</name>
<keyword evidence="2" id="KW-0328">Glycosyltransferase</keyword>
<gene>
    <name evidence="2" type="ORF">KC571_02135</name>
</gene>
<comment type="caution">
    <text evidence="2">The sequence shown here is derived from an EMBL/GenBank/DDBJ whole genome shotgun (WGS) entry which is preliminary data.</text>
</comment>
<keyword evidence="2" id="KW-0808">Transferase</keyword>
<dbReference type="GO" id="GO:0016757">
    <property type="term" value="F:glycosyltransferase activity"/>
    <property type="evidence" value="ECO:0007669"/>
    <property type="project" value="UniProtKB-KW"/>
</dbReference>